<dbReference type="GO" id="GO:0008237">
    <property type="term" value="F:metallopeptidase activity"/>
    <property type="evidence" value="ECO:0007669"/>
    <property type="project" value="InterPro"/>
</dbReference>
<dbReference type="InterPro" id="IPR050708">
    <property type="entry name" value="T6SS_VgrG/RHS"/>
</dbReference>
<reference evidence="1 2" key="1">
    <citation type="submission" date="2016-08" db="EMBL/GenBank/DDBJ databases">
        <authorList>
            <person name="Seilhamer J.J."/>
        </authorList>
    </citation>
    <scope>NUCLEOTIDE SEQUENCE [LARGE SCALE GENOMIC DNA]</scope>
    <source>
        <strain evidence="1 2">KH-21-114</strain>
    </source>
</reference>
<dbReference type="Proteomes" id="UP000237230">
    <property type="component" value="Unassembled WGS sequence"/>
</dbReference>
<dbReference type="Gene3D" id="2.180.10.10">
    <property type="entry name" value="RHS repeat-associated core"/>
    <property type="match status" value="2"/>
</dbReference>
<dbReference type="EMBL" id="MINH01000019">
    <property type="protein sequence ID" value="POG10332.1"/>
    <property type="molecule type" value="Genomic_DNA"/>
</dbReference>
<dbReference type="RefSeq" id="WP_103447106.1">
    <property type="nucleotide sequence ID" value="NZ_MINH01000019.1"/>
</dbReference>
<dbReference type="SUPFAM" id="SSF55486">
    <property type="entry name" value="Metalloproteases ('zincins'), catalytic domain"/>
    <property type="match status" value="1"/>
</dbReference>
<reference evidence="1 2" key="2">
    <citation type="submission" date="2018-03" db="EMBL/GenBank/DDBJ databases">
        <title>Draft genome of Pseudomonas putida strain KH-21-114.</title>
        <authorList>
            <person name="Yoshizawa S."/>
            <person name="Khan N.H."/>
            <person name="Nishimura M."/>
            <person name="Chiura H.X."/>
            <person name="Ogura Y."/>
            <person name="Hayashi T."/>
            <person name="Kogure K."/>
        </authorList>
    </citation>
    <scope>NUCLEOTIDE SEQUENCE [LARGE SCALE GENOMIC DNA]</scope>
    <source>
        <strain evidence="1 2">KH-21-114</strain>
    </source>
</reference>
<organism evidence="1 2">
    <name type="scientific">Pseudomonas putida</name>
    <name type="common">Arthrobacter siderocapsulatus</name>
    <dbReference type="NCBI Taxonomy" id="303"/>
    <lineage>
        <taxon>Bacteria</taxon>
        <taxon>Pseudomonadati</taxon>
        <taxon>Pseudomonadota</taxon>
        <taxon>Gammaproteobacteria</taxon>
        <taxon>Pseudomonadales</taxon>
        <taxon>Pseudomonadaceae</taxon>
        <taxon>Pseudomonas</taxon>
    </lineage>
</organism>
<dbReference type="PANTHER" id="PTHR32305:SF15">
    <property type="entry name" value="PROTEIN RHSA-RELATED"/>
    <property type="match status" value="1"/>
</dbReference>
<dbReference type="Gene3D" id="3.40.390.10">
    <property type="entry name" value="Collagenase (Catalytic Domain)"/>
    <property type="match status" value="1"/>
</dbReference>
<accession>A0A2S3X445</accession>
<dbReference type="PANTHER" id="PTHR32305">
    <property type="match status" value="1"/>
</dbReference>
<gene>
    <name evidence="1" type="ORF">BGP84_11560</name>
</gene>
<name>A0A2S3X445_PSEPU</name>
<dbReference type="InterPro" id="IPR024079">
    <property type="entry name" value="MetalloPept_cat_dom_sf"/>
</dbReference>
<dbReference type="OrthoDB" id="7056038at2"/>
<dbReference type="NCBIfam" id="TIGR03696">
    <property type="entry name" value="Rhs_assc_core"/>
    <property type="match status" value="1"/>
</dbReference>
<dbReference type="AlphaFoldDB" id="A0A2S3X445"/>
<protein>
    <submittedName>
        <fullName evidence="1">Uncharacterized protein</fullName>
    </submittedName>
</protein>
<evidence type="ECO:0000313" key="1">
    <source>
        <dbReference type="EMBL" id="POG10332.1"/>
    </source>
</evidence>
<comment type="caution">
    <text evidence="1">The sequence shown here is derived from an EMBL/GenBank/DDBJ whole genome shotgun (WGS) entry which is preliminary data.</text>
</comment>
<proteinExistence type="predicted"/>
<dbReference type="InterPro" id="IPR022385">
    <property type="entry name" value="Rhs_assc_core"/>
</dbReference>
<sequence>MGRIEKAVNHNTPTVMAHEGRGLVVRKIAFYRHPDQLDESQVRITRHHFTASGFLRQSADPRLANAGIANSIYHYGLRGDALHTRSVDAGTSVKLSDTAGRPLLIVNGILSTGDSTEDHSQAVSHTWHYEVPILPGRPLAVSEQVASEVPRTTQRFIYAASTAADKDRNIAGHCISHYDTAGLMTTECMALSGVPLSMTRRLPQAATDPDMQMDWHGVDPTAWNALLGPERYTTVTCTDATGRVLNTRDAADHQQRVAYGVNGQLARTWLTVKNSAEQPVVTALAHSAEGRKLSETHGNGVTCTYQYEPRTQRLAIIRVERQTGLLQDLRYQYDPVGNVLNARDESQQTRIWRNQRVGPESLYGYDSLYQLVSANGRERTPRGELQKVTPVVRDGAPGDHELYRYDARCQRVLKSSTQQLNSQQVIYLANLELRTTGKENLQVLCVGEVGHAQVRVLHWVAGKPAEIADNQWRYQYADLIGSHGLELDASGNLISREEYYPYGETSVWAARSAVEADYKTVRFSGKERDATGLYYYGYRYYQPWAGRWLSADPAGTLDHLNLYCMVRNNPVSYLDDQGLMLQSPQADPSETREDIKILKYGLDNFESSEKDLVEATLETSLNTLISVTDPAFIPDATLMRHYFGSEYLSQYTNIRNSWNQTLDVLAEYPSTFSEYSQIYRAQTNTPNVFAATEQSNGTGRLYIFDNFFTLSHSPEALVATIIHEFSHFGYVNGMSAKGPNTHDFFYLSDGEPTFDSFKLLNRPKFQASDVITPELFLAETANFRSLHIVDANKNTLTYRQHNVDAYLTLNNAVTFFNNTPLLRSRIAARNADSIAYAAVKLAVKM</sequence>
<evidence type="ECO:0000313" key="2">
    <source>
        <dbReference type="Proteomes" id="UP000237230"/>
    </source>
</evidence>